<evidence type="ECO:0000313" key="1">
    <source>
        <dbReference type="EMBL" id="QBZ55882.1"/>
    </source>
</evidence>
<organism evidence="1 2">
    <name type="scientific">Pyricularia oryzae</name>
    <name type="common">Rice blast fungus</name>
    <name type="synonym">Magnaporthe oryzae</name>
    <dbReference type="NCBI Taxonomy" id="318829"/>
    <lineage>
        <taxon>Eukaryota</taxon>
        <taxon>Fungi</taxon>
        <taxon>Dikarya</taxon>
        <taxon>Ascomycota</taxon>
        <taxon>Pezizomycotina</taxon>
        <taxon>Sordariomycetes</taxon>
        <taxon>Sordariomycetidae</taxon>
        <taxon>Magnaporthales</taxon>
        <taxon>Pyriculariaceae</taxon>
        <taxon>Pyricularia</taxon>
    </lineage>
</organism>
<name>A0A4P7N329_PYROR</name>
<protein>
    <submittedName>
        <fullName evidence="1">Uncharacterized protein</fullName>
    </submittedName>
</protein>
<dbReference type="AlphaFoldDB" id="A0A4P7N329"/>
<accession>A0A4P7N329</accession>
<gene>
    <name evidence="1" type="ORF">PoMZ_00788</name>
</gene>
<dbReference type="Proteomes" id="UP000294847">
    <property type="component" value="Chromosome 2"/>
</dbReference>
<evidence type="ECO:0000313" key="2">
    <source>
        <dbReference type="Proteomes" id="UP000294847"/>
    </source>
</evidence>
<proteinExistence type="predicted"/>
<reference evidence="1 2" key="1">
    <citation type="journal article" date="2019" name="Mol. Biol. Evol.">
        <title>Blast fungal genomes show frequent chromosomal changes, gene gains and losses, and effector gene turnover.</title>
        <authorList>
            <person name="Gomez Luciano L.B."/>
            <person name="Jason Tsai I."/>
            <person name="Chuma I."/>
            <person name="Tosa Y."/>
            <person name="Chen Y.H."/>
            <person name="Li J.Y."/>
            <person name="Li M.Y."/>
            <person name="Jade Lu M.Y."/>
            <person name="Nakayashiki H."/>
            <person name="Li W.H."/>
        </authorList>
    </citation>
    <scope>NUCLEOTIDE SEQUENCE [LARGE SCALE GENOMIC DNA]</scope>
    <source>
        <strain evidence="1">MZ5-1-6</strain>
    </source>
</reference>
<dbReference type="EMBL" id="CP034205">
    <property type="protein sequence ID" value="QBZ55882.1"/>
    <property type="molecule type" value="Genomic_DNA"/>
</dbReference>
<sequence length="67" mass="7471">MRRGSNNAAPWARHWQVVGVVGVFICRKYEVAKGRVPQVGVCPTPGFLAEALFRSWDESLKATALVW</sequence>